<proteinExistence type="predicted"/>
<feature type="compositionally biased region" description="Low complexity" evidence="1">
    <location>
        <begin position="83"/>
        <end position="99"/>
    </location>
</feature>
<dbReference type="AlphaFoldDB" id="A0AA35KTZ8"/>
<feature type="region of interest" description="Disordered" evidence="1">
    <location>
        <begin position="82"/>
        <end position="106"/>
    </location>
</feature>
<organism evidence="3 4">
    <name type="scientific">Podarcis lilfordi</name>
    <name type="common">Lilford's wall lizard</name>
    <dbReference type="NCBI Taxonomy" id="74358"/>
    <lineage>
        <taxon>Eukaryota</taxon>
        <taxon>Metazoa</taxon>
        <taxon>Chordata</taxon>
        <taxon>Craniata</taxon>
        <taxon>Vertebrata</taxon>
        <taxon>Euteleostomi</taxon>
        <taxon>Lepidosauria</taxon>
        <taxon>Squamata</taxon>
        <taxon>Bifurcata</taxon>
        <taxon>Unidentata</taxon>
        <taxon>Episquamata</taxon>
        <taxon>Laterata</taxon>
        <taxon>Lacertibaenia</taxon>
        <taxon>Lacertidae</taxon>
        <taxon>Podarcis</taxon>
    </lineage>
</organism>
<gene>
    <name evidence="3" type="ORF">PODLI_1B031210</name>
</gene>
<evidence type="ECO:0000313" key="4">
    <source>
        <dbReference type="Proteomes" id="UP001178461"/>
    </source>
</evidence>
<evidence type="ECO:0000256" key="2">
    <source>
        <dbReference type="SAM" id="SignalP"/>
    </source>
</evidence>
<evidence type="ECO:0000313" key="3">
    <source>
        <dbReference type="EMBL" id="CAI5784277.1"/>
    </source>
</evidence>
<name>A0AA35KTZ8_9SAUR</name>
<dbReference type="EMBL" id="OX395134">
    <property type="protein sequence ID" value="CAI5784277.1"/>
    <property type="molecule type" value="Genomic_DNA"/>
</dbReference>
<keyword evidence="4" id="KW-1185">Reference proteome</keyword>
<evidence type="ECO:0000256" key="1">
    <source>
        <dbReference type="SAM" id="MobiDB-lite"/>
    </source>
</evidence>
<sequence>MPATRWRRLLLLLKSFAFLGSRPLSAFVQPQPPPHLVACRLPEMACESISRRVVVMAAFRETFPVTGYCSYYRRRRRRRREQLLSSPAAAASMLHSPSAGGAKGKS</sequence>
<accession>A0AA35KTZ8</accession>
<dbReference type="Proteomes" id="UP001178461">
    <property type="component" value="Chromosome 9"/>
</dbReference>
<feature type="signal peptide" evidence="2">
    <location>
        <begin position="1"/>
        <end position="26"/>
    </location>
</feature>
<protein>
    <recommendedName>
        <fullName evidence="5">Secreted protein</fullName>
    </recommendedName>
</protein>
<evidence type="ECO:0008006" key="5">
    <source>
        <dbReference type="Google" id="ProtNLM"/>
    </source>
</evidence>
<feature type="chain" id="PRO_5041400150" description="Secreted protein" evidence="2">
    <location>
        <begin position="27"/>
        <end position="106"/>
    </location>
</feature>
<reference evidence="3" key="1">
    <citation type="submission" date="2022-12" db="EMBL/GenBank/DDBJ databases">
        <authorList>
            <person name="Alioto T."/>
            <person name="Alioto T."/>
            <person name="Gomez Garrido J."/>
        </authorList>
    </citation>
    <scope>NUCLEOTIDE SEQUENCE</scope>
</reference>
<keyword evidence="2" id="KW-0732">Signal</keyword>